<protein>
    <submittedName>
        <fullName evidence="1">Uncharacterized protein</fullName>
    </submittedName>
</protein>
<gene>
    <name evidence="1" type="ORF">DPMN_137731</name>
</gene>
<dbReference type="AlphaFoldDB" id="A0A9D4G610"/>
<dbReference type="EMBL" id="JAIWYP010000006">
    <property type="protein sequence ID" value="KAH3809368.1"/>
    <property type="molecule type" value="Genomic_DNA"/>
</dbReference>
<organism evidence="1 2">
    <name type="scientific">Dreissena polymorpha</name>
    <name type="common">Zebra mussel</name>
    <name type="synonym">Mytilus polymorpha</name>
    <dbReference type="NCBI Taxonomy" id="45954"/>
    <lineage>
        <taxon>Eukaryota</taxon>
        <taxon>Metazoa</taxon>
        <taxon>Spiralia</taxon>
        <taxon>Lophotrochozoa</taxon>
        <taxon>Mollusca</taxon>
        <taxon>Bivalvia</taxon>
        <taxon>Autobranchia</taxon>
        <taxon>Heteroconchia</taxon>
        <taxon>Euheterodonta</taxon>
        <taxon>Imparidentia</taxon>
        <taxon>Neoheterodontei</taxon>
        <taxon>Myida</taxon>
        <taxon>Dreissenoidea</taxon>
        <taxon>Dreissenidae</taxon>
        <taxon>Dreissena</taxon>
    </lineage>
</organism>
<evidence type="ECO:0000313" key="1">
    <source>
        <dbReference type="EMBL" id="KAH3809368.1"/>
    </source>
</evidence>
<reference evidence="1" key="2">
    <citation type="submission" date="2020-11" db="EMBL/GenBank/DDBJ databases">
        <authorList>
            <person name="McCartney M.A."/>
            <person name="Auch B."/>
            <person name="Kono T."/>
            <person name="Mallez S."/>
            <person name="Becker A."/>
            <person name="Gohl D.M."/>
            <person name="Silverstein K.A.T."/>
            <person name="Koren S."/>
            <person name="Bechman K.B."/>
            <person name="Herman A."/>
            <person name="Abrahante J.E."/>
            <person name="Garbe J."/>
        </authorList>
    </citation>
    <scope>NUCLEOTIDE SEQUENCE</scope>
    <source>
        <strain evidence="1">Duluth1</strain>
        <tissue evidence="1">Whole animal</tissue>
    </source>
</reference>
<sequence length="133" mass="14831">MQKVNYTKLLVVEHGVSPKGVEEEPFDLKSNDIDTTLNVRDQFKSSLLVENSPEKIAKLQRNDLDLEKGVKPTRDVIAGESPTRQSRATLLTMIYKPEVILKEEAFGCFSGVVGIRTDLQTDGRTDGRTTPIL</sequence>
<proteinExistence type="predicted"/>
<evidence type="ECO:0000313" key="2">
    <source>
        <dbReference type="Proteomes" id="UP000828390"/>
    </source>
</evidence>
<comment type="caution">
    <text evidence="1">The sequence shown here is derived from an EMBL/GenBank/DDBJ whole genome shotgun (WGS) entry which is preliminary data.</text>
</comment>
<name>A0A9D4G610_DREPO</name>
<reference evidence="1" key="1">
    <citation type="journal article" date="2019" name="bioRxiv">
        <title>The Genome of the Zebra Mussel, Dreissena polymorpha: A Resource for Invasive Species Research.</title>
        <authorList>
            <person name="McCartney M.A."/>
            <person name="Auch B."/>
            <person name="Kono T."/>
            <person name="Mallez S."/>
            <person name="Zhang Y."/>
            <person name="Obille A."/>
            <person name="Becker A."/>
            <person name="Abrahante J.E."/>
            <person name="Garbe J."/>
            <person name="Badalamenti J.P."/>
            <person name="Herman A."/>
            <person name="Mangelson H."/>
            <person name="Liachko I."/>
            <person name="Sullivan S."/>
            <person name="Sone E.D."/>
            <person name="Koren S."/>
            <person name="Silverstein K.A.T."/>
            <person name="Beckman K.B."/>
            <person name="Gohl D.M."/>
        </authorList>
    </citation>
    <scope>NUCLEOTIDE SEQUENCE</scope>
    <source>
        <strain evidence="1">Duluth1</strain>
        <tissue evidence="1">Whole animal</tissue>
    </source>
</reference>
<dbReference type="Proteomes" id="UP000828390">
    <property type="component" value="Unassembled WGS sequence"/>
</dbReference>
<accession>A0A9D4G610</accession>
<keyword evidence="2" id="KW-1185">Reference proteome</keyword>